<dbReference type="AlphaFoldDB" id="A0AAV1ZNV9"/>
<protein>
    <submittedName>
        <fullName evidence="2">Uncharacterized protein</fullName>
    </submittedName>
</protein>
<keyword evidence="1" id="KW-1133">Transmembrane helix</keyword>
<comment type="caution">
    <text evidence="2">The sequence shown here is derived from an EMBL/GenBank/DDBJ whole genome shotgun (WGS) entry which is preliminary data.</text>
</comment>
<keyword evidence="1" id="KW-0812">Transmembrane</keyword>
<evidence type="ECO:0000313" key="2">
    <source>
        <dbReference type="EMBL" id="CAL1271989.1"/>
    </source>
</evidence>
<accession>A0AAV1ZNV9</accession>
<evidence type="ECO:0000313" key="3">
    <source>
        <dbReference type="Proteomes" id="UP001497382"/>
    </source>
</evidence>
<keyword evidence="1" id="KW-0472">Membrane</keyword>
<organism evidence="2 3">
    <name type="scientific">Larinioides sclopetarius</name>
    <dbReference type="NCBI Taxonomy" id="280406"/>
    <lineage>
        <taxon>Eukaryota</taxon>
        <taxon>Metazoa</taxon>
        <taxon>Ecdysozoa</taxon>
        <taxon>Arthropoda</taxon>
        <taxon>Chelicerata</taxon>
        <taxon>Arachnida</taxon>
        <taxon>Araneae</taxon>
        <taxon>Araneomorphae</taxon>
        <taxon>Entelegynae</taxon>
        <taxon>Araneoidea</taxon>
        <taxon>Araneidae</taxon>
        <taxon>Larinioides</taxon>
    </lineage>
</organism>
<feature type="non-terminal residue" evidence="2">
    <location>
        <position position="83"/>
    </location>
</feature>
<name>A0AAV1ZNV9_9ARAC</name>
<proteinExistence type="predicted"/>
<dbReference type="EMBL" id="CAXIEN010000058">
    <property type="protein sequence ID" value="CAL1271989.1"/>
    <property type="molecule type" value="Genomic_DNA"/>
</dbReference>
<evidence type="ECO:0000256" key="1">
    <source>
        <dbReference type="SAM" id="Phobius"/>
    </source>
</evidence>
<dbReference type="Proteomes" id="UP001497382">
    <property type="component" value="Unassembled WGS sequence"/>
</dbReference>
<keyword evidence="3" id="KW-1185">Reference proteome</keyword>
<feature type="transmembrane region" description="Helical" evidence="1">
    <location>
        <begin position="27"/>
        <end position="44"/>
    </location>
</feature>
<reference evidence="2 3" key="1">
    <citation type="submission" date="2024-04" db="EMBL/GenBank/DDBJ databases">
        <authorList>
            <person name="Rising A."/>
            <person name="Reimegard J."/>
            <person name="Sonavane S."/>
            <person name="Akerstrom W."/>
            <person name="Nylinder S."/>
            <person name="Hedman E."/>
            <person name="Kallberg Y."/>
        </authorList>
    </citation>
    <scope>NUCLEOTIDE SEQUENCE [LARGE SCALE GENOMIC DNA]</scope>
</reference>
<gene>
    <name evidence="2" type="ORF">LARSCL_LOCUS6133</name>
</gene>
<feature type="transmembrane region" description="Helical" evidence="1">
    <location>
        <begin position="50"/>
        <end position="70"/>
    </location>
</feature>
<sequence length="83" mass="9785">MYRVTQNEQKKPGPSIYLKNPSASRRYVYPFVIIGAGFASRKYFVKLKFFFSIHIVNFVLSCCWIFCLYAKKIPQKCSINKYV</sequence>